<dbReference type="KEGG" id="ceh:CEW89_11800"/>
<keyword evidence="2" id="KW-0808">Transferase</keyword>
<dbReference type="Gene3D" id="3.90.550.10">
    <property type="entry name" value="Spore Coat Polysaccharide Biosynthesis Protein SpsA, Chain A"/>
    <property type="match status" value="1"/>
</dbReference>
<dbReference type="Proteomes" id="UP000217935">
    <property type="component" value="Chromosome"/>
</dbReference>
<dbReference type="SUPFAM" id="SSF53448">
    <property type="entry name" value="Nucleotide-diphospho-sugar transferases"/>
    <property type="match status" value="1"/>
</dbReference>
<proteinExistence type="predicted"/>
<organism evidence="2 3">
    <name type="scientific">Celeribacter ethanolicus</name>
    <dbReference type="NCBI Taxonomy" id="1758178"/>
    <lineage>
        <taxon>Bacteria</taxon>
        <taxon>Pseudomonadati</taxon>
        <taxon>Pseudomonadota</taxon>
        <taxon>Alphaproteobacteria</taxon>
        <taxon>Rhodobacterales</taxon>
        <taxon>Roseobacteraceae</taxon>
        <taxon>Celeribacter</taxon>
    </lineage>
</organism>
<dbReference type="GO" id="GO:0016740">
    <property type="term" value="F:transferase activity"/>
    <property type="evidence" value="ECO:0007669"/>
    <property type="project" value="UniProtKB-KW"/>
</dbReference>
<dbReference type="InterPro" id="IPR029044">
    <property type="entry name" value="Nucleotide-diphossugar_trans"/>
</dbReference>
<dbReference type="AlphaFoldDB" id="A0A291GDT9"/>
<evidence type="ECO:0000313" key="3">
    <source>
        <dbReference type="Proteomes" id="UP000217935"/>
    </source>
</evidence>
<dbReference type="InterPro" id="IPR001173">
    <property type="entry name" value="Glyco_trans_2-like"/>
</dbReference>
<protein>
    <submittedName>
        <fullName evidence="2">Glycosyl transferase</fullName>
    </submittedName>
</protein>
<keyword evidence="3" id="KW-1185">Reference proteome</keyword>
<sequence length="328" mass="37054">MTDTRLDRHLRITVAALTRKRPQMVQALIASWGAMKLPENCTARCLIVENDDTPRTRDLIEATAVLPNGLELDYVLETEAGISIARNRAAKEALAQEADLLIFVDDDETVAQDWLVKLIAGYRQSDAVLLGAPLRIAPAVDNLTAFQSLMYKSLTEFYQKREQRAAETATLNTPGRAVIATNNWLVETRMFRDENIWFDKKLRFAGGEDTEFLTNVQARGFTVGWVADALVYETLPPARLSFIYQYRRTRDQSNTNFHRRMREKPKARYKIFLRIPGKLIQITVILIALPFSPTHSLLKLAKTAGGFWGKLGAALGTRSRHYTSTTGH</sequence>
<dbReference type="OrthoDB" id="6116224at2"/>
<dbReference type="Pfam" id="PF00535">
    <property type="entry name" value="Glycos_transf_2"/>
    <property type="match status" value="1"/>
</dbReference>
<dbReference type="RefSeq" id="WP_096806025.1">
    <property type="nucleotide sequence ID" value="NZ_CP022196.1"/>
</dbReference>
<dbReference type="EMBL" id="CP022196">
    <property type="protein sequence ID" value="ATG48186.1"/>
    <property type="molecule type" value="Genomic_DNA"/>
</dbReference>
<name>A0A291GDT9_9RHOB</name>
<evidence type="ECO:0000259" key="1">
    <source>
        <dbReference type="Pfam" id="PF00535"/>
    </source>
</evidence>
<reference evidence="2 3" key="1">
    <citation type="submission" date="2017-06" db="EMBL/GenBank/DDBJ databases">
        <title>Celeribacter sp. TSPH2 complete genome sequence.</title>
        <authorList>
            <person name="Woo J.-H."/>
            <person name="Kim H.-S."/>
        </authorList>
    </citation>
    <scope>NUCLEOTIDE SEQUENCE [LARGE SCALE GENOMIC DNA]</scope>
    <source>
        <strain evidence="2 3">TSPH2</strain>
    </source>
</reference>
<feature type="domain" description="Glycosyltransferase 2-like" evidence="1">
    <location>
        <begin position="27"/>
        <end position="153"/>
    </location>
</feature>
<dbReference type="STRING" id="1758178.GCA_001550095_00340"/>
<accession>A0A291GDT9</accession>
<gene>
    <name evidence="2" type="ORF">CEW89_11800</name>
</gene>
<dbReference type="CDD" id="cd00761">
    <property type="entry name" value="Glyco_tranf_GTA_type"/>
    <property type="match status" value="1"/>
</dbReference>
<evidence type="ECO:0000313" key="2">
    <source>
        <dbReference type="EMBL" id="ATG48186.1"/>
    </source>
</evidence>